<keyword evidence="5" id="KW-1185">Reference proteome</keyword>
<protein>
    <recommendedName>
        <fullName evidence="3">BTB domain-containing protein</fullName>
    </recommendedName>
</protein>
<keyword evidence="1" id="KW-0880">Kelch repeat</keyword>
<dbReference type="Pfam" id="PF00651">
    <property type="entry name" value="BTB"/>
    <property type="match status" value="1"/>
</dbReference>
<dbReference type="Gene3D" id="3.30.710.10">
    <property type="entry name" value="Potassium Channel Kv1.1, Chain A"/>
    <property type="match status" value="1"/>
</dbReference>
<dbReference type="PROSITE" id="PS50097">
    <property type="entry name" value="BTB"/>
    <property type="match status" value="1"/>
</dbReference>
<sequence>SRYLVQQTYASQNQANSRMEESMTPDLFHSHNHPERMIRKMEQYVEKRQLCDVTLIVGSKRIPAHRLVLSAASDYFAAMFMNDVKEASMEEIRMKDVDPDAMVAIVNYAYTGQLECLSLFIMKSCH</sequence>
<evidence type="ECO:0000256" key="2">
    <source>
        <dbReference type="ARBA" id="ARBA00022737"/>
    </source>
</evidence>
<evidence type="ECO:0000313" key="4">
    <source>
        <dbReference type="EnsemblMetazoa" id="G27249.11:cds"/>
    </source>
</evidence>
<dbReference type="InterPro" id="IPR000210">
    <property type="entry name" value="BTB/POZ_dom"/>
</dbReference>
<reference evidence="4" key="1">
    <citation type="submission" date="2022-08" db="UniProtKB">
        <authorList>
            <consortium name="EnsemblMetazoa"/>
        </authorList>
    </citation>
    <scope>IDENTIFICATION</scope>
    <source>
        <strain evidence="4">05x7-T-G4-1.051#20</strain>
    </source>
</reference>
<dbReference type="EnsemblMetazoa" id="G27249.11">
    <property type="protein sequence ID" value="G27249.11:cds"/>
    <property type="gene ID" value="G27249"/>
</dbReference>
<name>A0A8W8LAB3_MAGGI</name>
<dbReference type="Proteomes" id="UP000005408">
    <property type="component" value="Unassembled WGS sequence"/>
</dbReference>
<feature type="domain" description="BTB" evidence="3">
    <location>
        <begin position="51"/>
        <end position="118"/>
    </location>
</feature>
<dbReference type="SMART" id="SM00225">
    <property type="entry name" value="BTB"/>
    <property type="match status" value="1"/>
</dbReference>
<evidence type="ECO:0000259" key="3">
    <source>
        <dbReference type="PROSITE" id="PS50097"/>
    </source>
</evidence>
<evidence type="ECO:0000313" key="5">
    <source>
        <dbReference type="Proteomes" id="UP000005408"/>
    </source>
</evidence>
<dbReference type="PANTHER" id="PTHR45632:SF3">
    <property type="entry name" value="KELCH-LIKE PROTEIN 32"/>
    <property type="match status" value="1"/>
</dbReference>
<dbReference type="InterPro" id="IPR011333">
    <property type="entry name" value="SKP1/BTB/POZ_sf"/>
</dbReference>
<organism evidence="4 5">
    <name type="scientific">Magallana gigas</name>
    <name type="common">Pacific oyster</name>
    <name type="synonym">Crassostrea gigas</name>
    <dbReference type="NCBI Taxonomy" id="29159"/>
    <lineage>
        <taxon>Eukaryota</taxon>
        <taxon>Metazoa</taxon>
        <taxon>Spiralia</taxon>
        <taxon>Lophotrochozoa</taxon>
        <taxon>Mollusca</taxon>
        <taxon>Bivalvia</taxon>
        <taxon>Autobranchia</taxon>
        <taxon>Pteriomorphia</taxon>
        <taxon>Ostreida</taxon>
        <taxon>Ostreoidea</taxon>
        <taxon>Ostreidae</taxon>
        <taxon>Magallana</taxon>
    </lineage>
</organism>
<accession>A0A8W8LAB3</accession>
<keyword evidence="2" id="KW-0677">Repeat</keyword>
<dbReference type="SUPFAM" id="SSF54695">
    <property type="entry name" value="POZ domain"/>
    <property type="match status" value="1"/>
</dbReference>
<dbReference type="AlphaFoldDB" id="A0A8W8LAB3"/>
<evidence type="ECO:0000256" key="1">
    <source>
        <dbReference type="ARBA" id="ARBA00022441"/>
    </source>
</evidence>
<dbReference type="PANTHER" id="PTHR45632">
    <property type="entry name" value="LD33804P"/>
    <property type="match status" value="1"/>
</dbReference>
<proteinExistence type="predicted"/>